<evidence type="ECO:0000313" key="2">
    <source>
        <dbReference type="Proteomes" id="UP000799423"/>
    </source>
</evidence>
<name>A0A6A7AXD9_9PLEO</name>
<protein>
    <submittedName>
        <fullName evidence="1">Uncharacterized protein</fullName>
    </submittedName>
</protein>
<accession>A0A6A7AXD9</accession>
<proteinExistence type="predicted"/>
<evidence type="ECO:0000313" key="1">
    <source>
        <dbReference type="EMBL" id="KAF2847474.1"/>
    </source>
</evidence>
<dbReference type="EMBL" id="MU006325">
    <property type="protein sequence ID" value="KAF2847474.1"/>
    <property type="molecule type" value="Genomic_DNA"/>
</dbReference>
<reference evidence="1" key="1">
    <citation type="submission" date="2020-01" db="EMBL/GenBank/DDBJ databases">
        <authorList>
            <consortium name="DOE Joint Genome Institute"/>
            <person name="Haridas S."/>
            <person name="Albert R."/>
            <person name="Binder M."/>
            <person name="Bloem J."/>
            <person name="Labutti K."/>
            <person name="Salamov A."/>
            <person name="Andreopoulos B."/>
            <person name="Baker S.E."/>
            <person name="Barry K."/>
            <person name="Bills G."/>
            <person name="Bluhm B.H."/>
            <person name="Cannon C."/>
            <person name="Castanera R."/>
            <person name="Culley D.E."/>
            <person name="Daum C."/>
            <person name="Ezra D."/>
            <person name="Gonzalez J.B."/>
            <person name="Henrissat B."/>
            <person name="Kuo A."/>
            <person name="Liang C."/>
            <person name="Lipzen A."/>
            <person name="Lutzoni F."/>
            <person name="Magnuson J."/>
            <person name="Mondo S."/>
            <person name="Nolan M."/>
            <person name="Ohm R."/>
            <person name="Pangilinan J."/>
            <person name="Park H.-J."/>
            <person name="Ramirez L."/>
            <person name="Alfaro M."/>
            <person name="Sun H."/>
            <person name="Tritt A."/>
            <person name="Yoshinaga Y."/>
            <person name="Zwiers L.-H."/>
            <person name="Turgeon B.G."/>
            <person name="Goodwin S.B."/>
            <person name="Spatafora J.W."/>
            <person name="Crous P.W."/>
            <person name="Grigoriev I.V."/>
        </authorList>
    </citation>
    <scope>NUCLEOTIDE SEQUENCE</scope>
    <source>
        <strain evidence="1">IPT5</strain>
    </source>
</reference>
<organism evidence="1 2">
    <name type="scientific">Plenodomus tracheiphilus IPT5</name>
    <dbReference type="NCBI Taxonomy" id="1408161"/>
    <lineage>
        <taxon>Eukaryota</taxon>
        <taxon>Fungi</taxon>
        <taxon>Dikarya</taxon>
        <taxon>Ascomycota</taxon>
        <taxon>Pezizomycotina</taxon>
        <taxon>Dothideomycetes</taxon>
        <taxon>Pleosporomycetidae</taxon>
        <taxon>Pleosporales</taxon>
        <taxon>Pleosporineae</taxon>
        <taxon>Leptosphaeriaceae</taxon>
        <taxon>Plenodomus</taxon>
    </lineage>
</organism>
<feature type="non-terminal residue" evidence="1">
    <location>
        <position position="212"/>
    </location>
</feature>
<keyword evidence="2" id="KW-1185">Reference proteome</keyword>
<sequence length="212" mass="24260">LEEKLASILGPERMKFQLLPSGHSGIDPPIAQHKQKVATQNYFHWLETSLAEQRHFAEERKRQAEHEEAERLKISILLNHYRAQYVEQVAALVKFGPQLNNAIDQLSNVLLENEASHSHLPSLVSAMMKQIFEPALAIIKEMKEKIPLEEQGSAGLKSAWPLERLEKVLMFLHERPNLPQELQQLVQAIEMTGRYICQPTPFKNPLPSKPQP</sequence>
<dbReference type="OrthoDB" id="3798353at2759"/>
<feature type="non-terminal residue" evidence="1">
    <location>
        <position position="1"/>
    </location>
</feature>
<gene>
    <name evidence="1" type="ORF">T440DRAFT_380976</name>
</gene>
<dbReference type="Proteomes" id="UP000799423">
    <property type="component" value="Unassembled WGS sequence"/>
</dbReference>
<dbReference type="AlphaFoldDB" id="A0A6A7AXD9"/>